<proteinExistence type="predicted"/>
<feature type="domain" description="Hydantoinase A/oxoprolinase" evidence="1">
    <location>
        <begin position="164"/>
        <end position="234"/>
    </location>
</feature>
<dbReference type="AlphaFoldDB" id="A0A1I5UMP6"/>
<keyword evidence="3" id="KW-1185">Reference proteome</keyword>
<evidence type="ECO:0000313" key="2">
    <source>
        <dbReference type="EMBL" id="SFP96591.1"/>
    </source>
</evidence>
<dbReference type="InterPro" id="IPR002821">
    <property type="entry name" value="Hydantoinase_A"/>
</dbReference>
<dbReference type="Proteomes" id="UP000183769">
    <property type="component" value="Unassembled WGS sequence"/>
</dbReference>
<gene>
    <name evidence="2" type="ORF">SAMN05216277_11351</name>
</gene>
<dbReference type="GO" id="GO:0016787">
    <property type="term" value="F:hydrolase activity"/>
    <property type="evidence" value="ECO:0007669"/>
    <property type="project" value="InterPro"/>
</dbReference>
<dbReference type="Pfam" id="PF01968">
    <property type="entry name" value="Hydantoinase_A"/>
    <property type="match status" value="1"/>
</dbReference>
<organism evidence="2 3">
    <name type="scientific">Halolamina pelagica</name>
    <dbReference type="NCBI Taxonomy" id="699431"/>
    <lineage>
        <taxon>Archaea</taxon>
        <taxon>Methanobacteriati</taxon>
        <taxon>Methanobacteriota</taxon>
        <taxon>Stenosarchaea group</taxon>
        <taxon>Halobacteria</taxon>
        <taxon>Halobacteriales</taxon>
        <taxon>Haloferacaceae</taxon>
    </lineage>
</organism>
<accession>A0A1I5UMP6</accession>
<protein>
    <submittedName>
        <fullName evidence="2">Hydantoinase/oxoprolinase</fullName>
    </submittedName>
</protein>
<sequence>MILYLEIEFGRVVGALIENDEVTDYATLSDINTADDLAEVLSQFSANDRSDVDQVQAAIGKLATQDQRGELPSCTAILAPGYGLPVETETIANHTKSIDGGLTPQGQVTQPPPTEINTDTENAVVSAKFGHKNPDYEMDIGAEIAASSIRFGHKVSGEMGFRERTKTAVANVRLSQLYHSIKDQLKQAVSSADIEAPLYAIRSDGTLANLDTIDETPAMLLSGVVAARAFGANSRVERDGAVLTMTPDTTYIVPPFIQGIPLEQGYFAGDLRSGYTSIQTVSVPIGYDTPVSQLISANIDSSKDLQSVLRPGDFNDEDSTLASGQIDNKEKVRTELIAELRSSVKELSQSASTVDTLIAGDPYIASVINELADSFGAHGIVPDTVTTVGAFSCSNSEIQITVRLQIDTARNIISVNTNGEIYSEQMDLSKKLNRLDVEDFVKEYVTNSLQKHQQPIASVDIIESRVVTLVEDDTQIGELHTIIAEGTAKPETGMK</sequence>
<dbReference type="OrthoDB" id="8261at2157"/>
<reference evidence="3" key="1">
    <citation type="submission" date="2016-10" db="EMBL/GenBank/DDBJ databases">
        <authorList>
            <person name="Varghese N."/>
            <person name="Submissions S."/>
        </authorList>
    </citation>
    <scope>NUCLEOTIDE SEQUENCE [LARGE SCALE GENOMIC DNA]</scope>
    <source>
        <strain evidence="3">CGMCC 1.10329</strain>
    </source>
</reference>
<name>A0A1I5UMP6_9EURY</name>
<dbReference type="EMBL" id="FOXI01000013">
    <property type="protein sequence ID" value="SFP96591.1"/>
    <property type="molecule type" value="Genomic_DNA"/>
</dbReference>
<evidence type="ECO:0000313" key="3">
    <source>
        <dbReference type="Proteomes" id="UP000183769"/>
    </source>
</evidence>
<dbReference type="RefSeq" id="WP_143076975.1">
    <property type="nucleotide sequence ID" value="NZ_FOXI01000013.1"/>
</dbReference>
<evidence type="ECO:0000259" key="1">
    <source>
        <dbReference type="Pfam" id="PF01968"/>
    </source>
</evidence>